<dbReference type="InterPro" id="IPR045187">
    <property type="entry name" value="CcO_II"/>
</dbReference>
<dbReference type="Gene3D" id="2.60.40.420">
    <property type="entry name" value="Cupredoxins - blue copper proteins"/>
    <property type="match status" value="1"/>
</dbReference>
<evidence type="ECO:0000256" key="16">
    <source>
        <dbReference type="SAM" id="Phobius"/>
    </source>
</evidence>
<dbReference type="InterPro" id="IPR008972">
    <property type="entry name" value="Cupredoxin"/>
</dbReference>
<dbReference type="PROSITE" id="PS50857">
    <property type="entry name" value="COX2_CUA"/>
    <property type="match status" value="1"/>
</dbReference>
<evidence type="ECO:0000256" key="5">
    <source>
        <dbReference type="ARBA" id="ARBA00022660"/>
    </source>
</evidence>
<evidence type="ECO:0000259" key="17">
    <source>
        <dbReference type="PROSITE" id="PS50857"/>
    </source>
</evidence>
<dbReference type="EC" id="7.1.1.9" evidence="3"/>
<dbReference type="GO" id="GO:0005507">
    <property type="term" value="F:copper ion binding"/>
    <property type="evidence" value="ECO:0007669"/>
    <property type="project" value="InterPro"/>
</dbReference>
<keyword evidence="7" id="KW-0479">Metal-binding</keyword>
<accession>A0A2A9E9B7</accession>
<keyword evidence="12 16" id="KW-0472">Membrane</keyword>
<dbReference type="PANTHER" id="PTHR22888">
    <property type="entry name" value="CYTOCHROME C OXIDASE, SUBUNIT II"/>
    <property type="match status" value="1"/>
</dbReference>
<evidence type="ECO:0000256" key="4">
    <source>
        <dbReference type="ARBA" id="ARBA00022448"/>
    </source>
</evidence>
<organism evidence="18 19">
    <name type="scientific">Flavimobilis soli</name>
    <dbReference type="NCBI Taxonomy" id="442709"/>
    <lineage>
        <taxon>Bacteria</taxon>
        <taxon>Bacillati</taxon>
        <taxon>Actinomycetota</taxon>
        <taxon>Actinomycetes</taxon>
        <taxon>Micrococcales</taxon>
        <taxon>Jonesiaceae</taxon>
        <taxon>Flavimobilis</taxon>
    </lineage>
</organism>
<feature type="domain" description="Cytochrome oxidase subunit II copper A binding" evidence="17">
    <location>
        <begin position="138"/>
        <end position="276"/>
    </location>
</feature>
<dbReference type="InterPro" id="IPR014222">
    <property type="entry name" value="Cyt_c_oxidase_su2"/>
</dbReference>
<comment type="catalytic activity">
    <reaction evidence="15">
        <text>4 Fe(II)-[cytochrome c] + O2 + 8 H(+)(in) = 4 Fe(III)-[cytochrome c] + 2 H2O + 4 H(+)(out)</text>
        <dbReference type="Rhea" id="RHEA:11436"/>
        <dbReference type="Rhea" id="RHEA-COMP:10350"/>
        <dbReference type="Rhea" id="RHEA-COMP:14399"/>
        <dbReference type="ChEBI" id="CHEBI:15377"/>
        <dbReference type="ChEBI" id="CHEBI:15378"/>
        <dbReference type="ChEBI" id="CHEBI:15379"/>
        <dbReference type="ChEBI" id="CHEBI:29033"/>
        <dbReference type="ChEBI" id="CHEBI:29034"/>
        <dbReference type="EC" id="7.1.1.9"/>
    </reaction>
</comment>
<dbReference type="InterPro" id="IPR002429">
    <property type="entry name" value="CcO_II-like_C"/>
</dbReference>
<dbReference type="RefSeq" id="WP_098456755.1">
    <property type="nucleotide sequence ID" value="NZ_PDJH01000001.1"/>
</dbReference>
<evidence type="ECO:0000256" key="15">
    <source>
        <dbReference type="ARBA" id="ARBA00047816"/>
    </source>
</evidence>
<dbReference type="OrthoDB" id="9781261at2"/>
<protein>
    <recommendedName>
        <fullName evidence="3">cytochrome-c oxidase</fullName>
        <ecNumber evidence="3">7.1.1.9</ecNumber>
    </recommendedName>
    <alternativeName>
        <fullName evidence="14">Cytochrome aa3 subunit 2</fullName>
    </alternativeName>
</protein>
<evidence type="ECO:0000256" key="8">
    <source>
        <dbReference type="ARBA" id="ARBA00022967"/>
    </source>
</evidence>
<dbReference type="PRINTS" id="PR01166">
    <property type="entry name" value="CYCOXIDASEII"/>
</dbReference>
<keyword evidence="8" id="KW-1278">Translocase</keyword>
<comment type="similarity">
    <text evidence="2">Belongs to the cytochrome c oxidase subunit 2 family.</text>
</comment>
<evidence type="ECO:0000256" key="14">
    <source>
        <dbReference type="ARBA" id="ARBA00031399"/>
    </source>
</evidence>
<comment type="function">
    <text evidence="13">Subunits I and II form the functional core of the enzyme complex. Electrons originating in cytochrome c are transferred via heme a and Cu(A) to the binuclear center formed by heme a3 and Cu(B).</text>
</comment>
<comment type="caution">
    <text evidence="18">The sequence shown here is derived from an EMBL/GenBank/DDBJ whole genome shotgun (WGS) entry which is preliminary data.</text>
</comment>
<dbReference type="Proteomes" id="UP000221394">
    <property type="component" value="Unassembled WGS sequence"/>
</dbReference>
<evidence type="ECO:0000256" key="2">
    <source>
        <dbReference type="ARBA" id="ARBA00007866"/>
    </source>
</evidence>
<evidence type="ECO:0000256" key="3">
    <source>
        <dbReference type="ARBA" id="ARBA00012949"/>
    </source>
</evidence>
<proteinExistence type="inferred from homology"/>
<evidence type="ECO:0000256" key="9">
    <source>
        <dbReference type="ARBA" id="ARBA00022982"/>
    </source>
</evidence>
<evidence type="ECO:0000256" key="13">
    <source>
        <dbReference type="ARBA" id="ARBA00024688"/>
    </source>
</evidence>
<dbReference type="AlphaFoldDB" id="A0A2A9E9B7"/>
<sequence>MHSHTSPSRQQRGILRRLSAPALAATVVLLVSGCSEETQRGFLPGYSDGPVTNHTDRITSLWVGSWITLLLVGLITWGLMLWCAIAYRKRKNDHTLPIQTRYHVPLEMMYTVIPLVMVGVFFFYTQRDMTEIRSLDAEPDVTIQVIGKQWSWDINYLDDDVHLDGQHAKDVSALGGDTSLDGQPGTDVSLPTLYLPVGEQVELVLDSRDVIHSFWVPAFLDKLDMIPGRTNHMQLIPERIGYYAGKCAELCGEHHSGMLFNVAVVSRADYDAHMDELRAAGKTGALGLDLNRQQDAANLTQSEEQH</sequence>
<keyword evidence="4" id="KW-0813">Transport</keyword>
<dbReference type="SUPFAM" id="SSF49503">
    <property type="entry name" value="Cupredoxins"/>
    <property type="match status" value="1"/>
</dbReference>
<dbReference type="GO" id="GO:0016491">
    <property type="term" value="F:oxidoreductase activity"/>
    <property type="evidence" value="ECO:0007669"/>
    <property type="project" value="InterPro"/>
</dbReference>
<keyword evidence="11" id="KW-0186">Copper</keyword>
<keyword evidence="19" id="KW-1185">Reference proteome</keyword>
<keyword evidence="9" id="KW-0249">Electron transport</keyword>
<dbReference type="GO" id="GO:0042773">
    <property type="term" value="P:ATP synthesis coupled electron transport"/>
    <property type="evidence" value="ECO:0007669"/>
    <property type="project" value="TreeGrafter"/>
</dbReference>
<dbReference type="Gene3D" id="1.10.287.90">
    <property type="match status" value="1"/>
</dbReference>
<dbReference type="PANTHER" id="PTHR22888:SF9">
    <property type="entry name" value="CYTOCHROME C OXIDASE SUBUNIT 2"/>
    <property type="match status" value="1"/>
</dbReference>
<dbReference type="InterPro" id="IPR036257">
    <property type="entry name" value="Cyt_c_oxidase_su2_TM_sf"/>
</dbReference>
<dbReference type="SUPFAM" id="SSF81464">
    <property type="entry name" value="Cytochrome c oxidase subunit II-like, transmembrane region"/>
    <property type="match status" value="1"/>
</dbReference>
<keyword evidence="5" id="KW-0679">Respiratory chain</keyword>
<evidence type="ECO:0000256" key="11">
    <source>
        <dbReference type="ARBA" id="ARBA00023008"/>
    </source>
</evidence>
<evidence type="ECO:0000256" key="7">
    <source>
        <dbReference type="ARBA" id="ARBA00022723"/>
    </source>
</evidence>
<gene>
    <name evidence="18" type="ORF">ATL41_0134</name>
</gene>
<dbReference type="PROSITE" id="PS00078">
    <property type="entry name" value="COX2"/>
    <property type="match status" value="1"/>
</dbReference>
<evidence type="ECO:0000256" key="6">
    <source>
        <dbReference type="ARBA" id="ARBA00022692"/>
    </source>
</evidence>
<reference evidence="18 19" key="1">
    <citation type="submission" date="2017-10" db="EMBL/GenBank/DDBJ databases">
        <title>Sequencing the genomes of 1000 actinobacteria strains.</title>
        <authorList>
            <person name="Klenk H.-P."/>
        </authorList>
    </citation>
    <scope>NUCLEOTIDE SEQUENCE [LARGE SCALE GENOMIC DNA]</scope>
    <source>
        <strain evidence="18 19">DSM 21574</strain>
    </source>
</reference>
<keyword evidence="10 16" id="KW-1133">Transmembrane helix</keyword>
<dbReference type="GO" id="GO:0016020">
    <property type="term" value="C:membrane"/>
    <property type="evidence" value="ECO:0007669"/>
    <property type="project" value="UniProtKB-SubCell"/>
</dbReference>
<evidence type="ECO:0000256" key="12">
    <source>
        <dbReference type="ARBA" id="ARBA00023136"/>
    </source>
</evidence>
<evidence type="ECO:0000256" key="1">
    <source>
        <dbReference type="ARBA" id="ARBA00004141"/>
    </source>
</evidence>
<keyword evidence="6 16" id="KW-0812">Transmembrane</keyword>
<feature type="transmembrane region" description="Helical" evidence="16">
    <location>
        <begin position="108"/>
        <end position="125"/>
    </location>
</feature>
<evidence type="ECO:0000313" key="19">
    <source>
        <dbReference type="Proteomes" id="UP000221394"/>
    </source>
</evidence>
<comment type="subcellular location">
    <subcellularLocation>
        <location evidence="1">Membrane</location>
        <topology evidence="1">Multi-pass membrane protein</topology>
    </subcellularLocation>
</comment>
<evidence type="ECO:0000313" key="18">
    <source>
        <dbReference type="EMBL" id="PFG35454.1"/>
    </source>
</evidence>
<dbReference type="Pfam" id="PF00116">
    <property type="entry name" value="COX2"/>
    <property type="match status" value="1"/>
</dbReference>
<dbReference type="GO" id="GO:0004129">
    <property type="term" value="F:cytochrome-c oxidase activity"/>
    <property type="evidence" value="ECO:0007669"/>
    <property type="project" value="UniProtKB-EC"/>
</dbReference>
<name>A0A2A9E9B7_9MICO</name>
<feature type="transmembrane region" description="Helical" evidence="16">
    <location>
        <begin position="59"/>
        <end position="87"/>
    </location>
</feature>
<evidence type="ECO:0000256" key="10">
    <source>
        <dbReference type="ARBA" id="ARBA00022989"/>
    </source>
</evidence>
<dbReference type="EMBL" id="PDJH01000001">
    <property type="protein sequence ID" value="PFG35454.1"/>
    <property type="molecule type" value="Genomic_DNA"/>
</dbReference>
<dbReference type="InterPro" id="IPR001505">
    <property type="entry name" value="Copper_CuA"/>
</dbReference>
<dbReference type="NCBIfam" id="TIGR02866">
    <property type="entry name" value="CoxB"/>
    <property type="match status" value="1"/>
</dbReference>